<protein>
    <submittedName>
        <fullName evidence="2">Uncharacterized protein</fullName>
    </submittedName>
</protein>
<evidence type="ECO:0000256" key="1">
    <source>
        <dbReference type="SAM" id="Coils"/>
    </source>
</evidence>
<dbReference type="InterPro" id="IPR039266">
    <property type="entry name" value="EN-1/SPM"/>
</dbReference>
<keyword evidence="1" id="KW-0175">Coiled coil</keyword>
<feature type="coiled-coil region" evidence="1">
    <location>
        <begin position="102"/>
        <end position="129"/>
    </location>
</feature>
<comment type="caution">
    <text evidence="2">The sequence shown here is derived from an EMBL/GenBank/DDBJ whole genome shotgun (WGS) entry which is preliminary data.</text>
</comment>
<evidence type="ECO:0000313" key="2">
    <source>
        <dbReference type="EMBL" id="TVU24690.1"/>
    </source>
</evidence>
<reference evidence="2 3" key="1">
    <citation type="journal article" date="2019" name="Sci. Rep.">
        <title>A high-quality genome of Eragrostis curvula grass provides insights into Poaceae evolution and supports new strategies to enhance forage quality.</title>
        <authorList>
            <person name="Carballo J."/>
            <person name="Santos B.A.C.M."/>
            <person name="Zappacosta D."/>
            <person name="Garbus I."/>
            <person name="Selva J.P."/>
            <person name="Gallo C.A."/>
            <person name="Diaz A."/>
            <person name="Albertini E."/>
            <person name="Caccamo M."/>
            <person name="Echenique V."/>
        </authorList>
    </citation>
    <scope>NUCLEOTIDE SEQUENCE [LARGE SCALE GENOMIC DNA]</scope>
    <source>
        <strain evidence="3">cv. Victoria</strain>
        <tissue evidence="2">Leaf</tissue>
    </source>
</reference>
<dbReference type="GO" id="GO:0032196">
    <property type="term" value="P:transposition"/>
    <property type="evidence" value="ECO:0007669"/>
    <property type="project" value="InterPro"/>
</dbReference>
<keyword evidence="3" id="KW-1185">Reference proteome</keyword>
<name>A0A5J9UNG4_9POAL</name>
<dbReference type="Gramene" id="TVU24690">
    <property type="protein sequence ID" value="TVU24690"/>
    <property type="gene ID" value="EJB05_27142"/>
</dbReference>
<proteinExistence type="predicted"/>
<accession>A0A5J9UNG4</accession>
<dbReference type="AlphaFoldDB" id="A0A5J9UNG4"/>
<dbReference type="EMBL" id="RWGY01000013">
    <property type="protein sequence ID" value="TVU24690.1"/>
    <property type="molecule type" value="Genomic_DNA"/>
</dbReference>
<evidence type="ECO:0000313" key="3">
    <source>
        <dbReference type="Proteomes" id="UP000324897"/>
    </source>
</evidence>
<dbReference type="Proteomes" id="UP000324897">
    <property type="component" value="Chromosome 2"/>
</dbReference>
<dbReference type="PANTHER" id="PTHR33157:SF12">
    <property type="entry name" value="TRANSPOSASE TNP1_EN_SPM-LIKE DOMAIN-CONTAINING PROTEIN"/>
    <property type="match status" value="1"/>
</dbReference>
<organism evidence="2 3">
    <name type="scientific">Eragrostis curvula</name>
    <name type="common">weeping love grass</name>
    <dbReference type="NCBI Taxonomy" id="38414"/>
    <lineage>
        <taxon>Eukaryota</taxon>
        <taxon>Viridiplantae</taxon>
        <taxon>Streptophyta</taxon>
        <taxon>Embryophyta</taxon>
        <taxon>Tracheophyta</taxon>
        <taxon>Spermatophyta</taxon>
        <taxon>Magnoliopsida</taxon>
        <taxon>Liliopsida</taxon>
        <taxon>Poales</taxon>
        <taxon>Poaceae</taxon>
        <taxon>PACMAD clade</taxon>
        <taxon>Chloridoideae</taxon>
        <taxon>Eragrostideae</taxon>
        <taxon>Eragrostidinae</taxon>
        <taxon>Eragrostis</taxon>
    </lineage>
</organism>
<dbReference type="PANTHER" id="PTHR33157">
    <property type="entry name" value="AUTONOMOUS TRANSPOSABLE ELEMENT EN-1 MOSAIC PROTEIN-RELATED"/>
    <property type="match status" value="1"/>
</dbReference>
<gene>
    <name evidence="2" type="ORF">EJB05_27142</name>
</gene>
<sequence>DPNTREIHYNPEDPPEAYINPSAYSRLSSYSEVANEVYGQDYDPRSHDLDGEVVMRAAKGKKHGRYYLDDSVIDTASTPTLSQIRARTVSGGPSIRERPTATQALQAQLEEERARREHLEASLVQQVQAQVHAQMQAQAQEMLNSQRWVTHCNSPFRHELLVLPFLPRRCLGQRGRMLRLGLWLGCTTWIYRQLLHSGKEVLSRV</sequence>
<feature type="non-terminal residue" evidence="2">
    <location>
        <position position="1"/>
    </location>
</feature>
<dbReference type="OrthoDB" id="686875at2759"/>